<organism evidence="1 2">
    <name type="scientific">Protopolystoma xenopodis</name>
    <dbReference type="NCBI Taxonomy" id="117903"/>
    <lineage>
        <taxon>Eukaryota</taxon>
        <taxon>Metazoa</taxon>
        <taxon>Spiralia</taxon>
        <taxon>Lophotrochozoa</taxon>
        <taxon>Platyhelminthes</taxon>
        <taxon>Monogenea</taxon>
        <taxon>Polyopisthocotylea</taxon>
        <taxon>Polystomatidea</taxon>
        <taxon>Polystomatidae</taxon>
        <taxon>Protopolystoma</taxon>
    </lineage>
</organism>
<feature type="non-terminal residue" evidence="1">
    <location>
        <position position="50"/>
    </location>
</feature>
<name>A0A3S5B171_9PLAT</name>
<dbReference type="AlphaFoldDB" id="A0A3S5B171"/>
<protein>
    <submittedName>
        <fullName evidence="1">Uncharacterized protein</fullName>
    </submittedName>
</protein>
<evidence type="ECO:0000313" key="2">
    <source>
        <dbReference type="Proteomes" id="UP000784294"/>
    </source>
</evidence>
<keyword evidence="2" id="KW-1185">Reference proteome</keyword>
<reference evidence="1" key="1">
    <citation type="submission" date="2018-11" db="EMBL/GenBank/DDBJ databases">
        <authorList>
            <consortium name="Pathogen Informatics"/>
        </authorList>
    </citation>
    <scope>NUCLEOTIDE SEQUENCE</scope>
</reference>
<proteinExistence type="predicted"/>
<comment type="caution">
    <text evidence="1">The sequence shown here is derived from an EMBL/GenBank/DDBJ whole genome shotgun (WGS) entry which is preliminary data.</text>
</comment>
<sequence>MREPDTLGSWTLSRPVGQPRRRAWLPTNPIPTSFPPLHLCTLNPQPSTIN</sequence>
<accession>A0A3S5B171</accession>
<dbReference type="EMBL" id="CAAALY010114330">
    <property type="protein sequence ID" value="VEL30665.1"/>
    <property type="molecule type" value="Genomic_DNA"/>
</dbReference>
<gene>
    <name evidence="1" type="ORF">PXEA_LOCUS24105</name>
</gene>
<evidence type="ECO:0000313" key="1">
    <source>
        <dbReference type="EMBL" id="VEL30665.1"/>
    </source>
</evidence>
<dbReference type="Proteomes" id="UP000784294">
    <property type="component" value="Unassembled WGS sequence"/>
</dbReference>